<reference evidence="1" key="1">
    <citation type="journal article" date="2007" name="PLoS ONE">
        <title>The first genome sequence of an elite grapevine cultivar (Pinot noir Vitis vinifera L.): coping with a highly heterozygous genome.</title>
        <authorList>
            <person name="Velasco R."/>
            <person name="Zharkikh A."/>
            <person name="Troggio M."/>
            <person name="Cartwright D.A."/>
            <person name="Cestaro A."/>
            <person name="Pruss D."/>
            <person name="Pindo M."/>
            <person name="FitzGerald L.M."/>
            <person name="Vezzulli S."/>
            <person name="Reid J."/>
            <person name="Malacarne G."/>
            <person name="Iliev D."/>
            <person name="Coppola G."/>
            <person name="Wardell B."/>
            <person name="Micheletti D."/>
            <person name="Macalma T."/>
            <person name="Facci M."/>
            <person name="Mitchell J.T."/>
            <person name="Perazzolli M."/>
            <person name="Eldredge G."/>
            <person name="Gatto P."/>
            <person name="Oyzerski R."/>
            <person name="Moretto M."/>
            <person name="Gutin N."/>
            <person name="Stefanini M."/>
            <person name="Chen Y."/>
            <person name="Segala C."/>
            <person name="Davenport C."/>
            <person name="Dematte L."/>
            <person name="Mraz A."/>
            <person name="Battilana J."/>
            <person name="Stormo K."/>
            <person name="Costa F."/>
            <person name="Tao Q."/>
            <person name="Si-Ammour A."/>
            <person name="Harkins T."/>
            <person name="Lackey A."/>
            <person name="Perbost C."/>
            <person name="Taillon B."/>
            <person name="Stella A."/>
            <person name="Solovyev V."/>
            <person name="Fawcett J.A."/>
            <person name="Sterck L."/>
            <person name="Vandepoele K."/>
            <person name="Grando S.M."/>
            <person name="Toppo S."/>
            <person name="Moser C."/>
            <person name="Lanchbury J."/>
            <person name="Bogden R."/>
            <person name="Skolnick M."/>
            <person name="Sgaramella V."/>
            <person name="Bhatnagar S.K."/>
            <person name="Fontana P."/>
            <person name="Gutin A."/>
            <person name="Van de Peer Y."/>
            <person name="Salamini F."/>
            <person name="Viola R."/>
        </authorList>
    </citation>
    <scope>NUCLEOTIDE SEQUENCE</scope>
</reference>
<organism evidence="1">
    <name type="scientific">Vitis vinifera</name>
    <name type="common">Grape</name>
    <dbReference type="NCBI Taxonomy" id="29760"/>
    <lineage>
        <taxon>Eukaryota</taxon>
        <taxon>Viridiplantae</taxon>
        <taxon>Streptophyta</taxon>
        <taxon>Embryophyta</taxon>
        <taxon>Tracheophyta</taxon>
        <taxon>Spermatophyta</taxon>
        <taxon>Magnoliopsida</taxon>
        <taxon>eudicotyledons</taxon>
        <taxon>Gunneridae</taxon>
        <taxon>Pentapetalae</taxon>
        <taxon>rosids</taxon>
        <taxon>Vitales</taxon>
        <taxon>Vitaceae</taxon>
        <taxon>Viteae</taxon>
        <taxon>Vitis</taxon>
    </lineage>
</organism>
<protein>
    <submittedName>
        <fullName evidence="1">Uncharacterized protein</fullName>
    </submittedName>
</protein>
<dbReference type="AlphaFoldDB" id="A5BUY1"/>
<proteinExistence type="predicted"/>
<dbReference type="EMBL" id="AM472124">
    <property type="protein sequence ID" value="CAN68339.1"/>
    <property type="molecule type" value="Genomic_DNA"/>
</dbReference>
<accession>A5BUY1</accession>
<gene>
    <name evidence="1" type="ORF">VITISV_025980</name>
</gene>
<sequence length="100" mass="11104">MDKRSQPTKVLDSVVIPAKDIRTGRPDAPSDGFVSHAWSSPPYGRLSETVVGDAAVRDRGRKIRMRVTRMTMRATCHCKMRATCLGGRGPYTYASTTFEQ</sequence>
<evidence type="ECO:0000313" key="1">
    <source>
        <dbReference type="EMBL" id="CAN68339.1"/>
    </source>
</evidence>
<name>A5BUY1_VITVI</name>